<comment type="caution">
    <text evidence="5">The sequence shown here is derived from an EMBL/GenBank/DDBJ whole genome shotgun (WGS) entry which is preliminary data.</text>
</comment>
<evidence type="ECO:0000256" key="2">
    <source>
        <dbReference type="ARBA" id="ARBA00022679"/>
    </source>
</evidence>
<evidence type="ECO:0000313" key="6">
    <source>
        <dbReference type="Proteomes" id="UP000631114"/>
    </source>
</evidence>
<feature type="domain" description="Sulfotransferase" evidence="4">
    <location>
        <begin position="66"/>
        <end position="326"/>
    </location>
</feature>
<dbReference type="InterPro" id="IPR027417">
    <property type="entry name" value="P-loop_NTPase"/>
</dbReference>
<dbReference type="GO" id="GO:0008146">
    <property type="term" value="F:sulfotransferase activity"/>
    <property type="evidence" value="ECO:0007669"/>
    <property type="project" value="InterPro"/>
</dbReference>
<dbReference type="Gene3D" id="3.40.50.300">
    <property type="entry name" value="P-loop containing nucleotide triphosphate hydrolases"/>
    <property type="match status" value="1"/>
</dbReference>
<keyword evidence="2 3" id="KW-0808">Transferase</keyword>
<keyword evidence="6" id="KW-1185">Reference proteome</keyword>
<protein>
    <recommendedName>
        <fullName evidence="3">Sulfotransferase</fullName>
        <ecNumber evidence="3">2.8.2.-</ecNumber>
    </recommendedName>
</protein>
<accession>A0A835LLX6</accession>
<dbReference type="EC" id="2.8.2.-" evidence="3"/>
<dbReference type="Proteomes" id="UP000631114">
    <property type="component" value="Unassembled WGS sequence"/>
</dbReference>
<organism evidence="5 6">
    <name type="scientific">Coptis chinensis</name>
    <dbReference type="NCBI Taxonomy" id="261450"/>
    <lineage>
        <taxon>Eukaryota</taxon>
        <taxon>Viridiplantae</taxon>
        <taxon>Streptophyta</taxon>
        <taxon>Embryophyta</taxon>
        <taxon>Tracheophyta</taxon>
        <taxon>Spermatophyta</taxon>
        <taxon>Magnoliopsida</taxon>
        <taxon>Ranunculales</taxon>
        <taxon>Ranunculaceae</taxon>
        <taxon>Coptidoideae</taxon>
        <taxon>Coptis</taxon>
    </lineage>
</organism>
<dbReference type="Pfam" id="PF00685">
    <property type="entry name" value="Sulfotransfer_1"/>
    <property type="match status" value="1"/>
</dbReference>
<reference evidence="5 6" key="1">
    <citation type="submission" date="2020-10" db="EMBL/GenBank/DDBJ databases">
        <title>The Coptis chinensis genome and diversification of protoberbering-type alkaloids.</title>
        <authorList>
            <person name="Wang B."/>
            <person name="Shu S."/>
            <person name="Song C."/>
            <person name="Liu Y."/>
        </authorList>
    </citation>
    <scope>NUCLEOTIDE SEQUENCE [LARGE SCALE GENOMIC DNA]</scope>
    <source>
        <strain evidence="5">HL-2020</strain>
        <tissue evidence="5">Leaf</tissue>
    </source>
</reference>
<gene>
    <name evidence="5" type="ORF">IFM89_012565</name>
</gene>
<evidence type="ECO:0000259" key="4">
    <source>
        <dbReference type="Pfam" id="PF00685"/>
    </source>
</evidence>
<evidence type="ECO:0000256" key="3">
    <source>
        <dbReference type="RuleBase" id="RU361155"/>
    </source>
</evidence>
<dbReference type="EMBL" id="JADFTS010000008">
    <property type="protein sequence ID" value="KAF9592136.1"/>
    <property type="molecule type" value="Genomic_DNA"/>
</dbReference>
<dbReference type="PANTHER" id="PTHR11783">
    <property type="entry name" value="SULFOTRANSFERASE SULT"/>
    <property type="match status" value="1"/>
</dbReference>
<evidence type="ECO:0000256" key="1">
    <source>
        <dbReference type="ARBA" id="ARBA00005771"/>
    </source>
</evidence>
<comment type="similarity">
    <text evidence="1 3">Belongs to the sulfotransferase 1 family.</text>
</comment>
<sequence length="329" mass="37753">MASSQTQERDAQEKGGSNYECDNVFRSLPKEEGWKIIDLYQYQQFWYPDRYLTGVISSQKHFQARDTDLFVITTPKAGTTWLKSLTFSIVNRSNYTPSTHPLLTKNSHALVPFLEIRLYANNQIPDLSTLQSPRIFGTHISCGSLPESIKDLNCRIVYLCRNTKDTFVSLWHFYNKCGGGSQNKIEIGDAFELYCKGVSAFGPFWEHVLGYWKLSLERPNNVLFLKYEDLIEDTSSQLKKLAEFLGYPFSSEEVEKGAVDEIIRLCSFESLSNLEVNKTGKLNPKIDITNNVFFRKAKVGDWENHLTQEMVERLDHITQEKLNGSGLEL</sequence>
<dbReference type="AlphaFoldDB" id="A0A835LLX6"/>
<dbReference type="SUPFAM" id="SSF52540">
    <property type="entry name" value="P-loop containing nucleoside triphosphate hydrolases"/>
    <property type="match status" value="1"/>
</dbReference>
<proteinExistence type="inferred from homology"/>
<dbReference type="OrthoDB" id="205623at2759"/>
<name>A0A835LLX6_9MAGN</name>
<dbReference type="InterPro" id="IPR000863">
    <property type="entry name" value="Sulfotransferase_dom"/>
</dbReference>
<evidence type="ECO:0000313" key="5">
    <source>
        <dbReference type="EMBL" id="KAF9592136.1"/>
    </source>
</evidence>